<proteinExistence type="predicted"/>
<accession>A0A2S5RA57</accession>
<reference evidence="1 2" key="1">
    <citation type="submission" date="2017-11" db="EMBL/GenBank/DDBJ databases">
        <title>Comparative genomic analysis of Holospora spp., intranuclear symbionts of paramecia.</title>
        <authorList>
            <person name="Garushyants S.K."/>
            <person name="Beliavskaya A."/>
            <person name="Malko D.B."/>
            <person name="Logacheva M.D."/>
            <person name="Rautian M.S."/>
            <person name="Gelfand M.S."/>
        </authorList>
    </citation>
    <scope>NUCLEOTIDE SEQUENCE [LARGE SCALE GENOMIC DNA]</scope>
    <source>
        <strain evidence="2">02AZ16</strain>
    </source>
</reference>
<gene>
    <name evidence="1" type="ORF">HCUR_00405</name>
</gene>
<protein>
    <submittedName>
        <fullName evidence="1">Uncharacterized protein</fullName>
    </submittedName>
</protein>
<dbReference type="AlphaFoldDB" id="A0A2S5RA57"/>
<dbReference type="EMBL" id="PHHC01000078">
    <property type="protein sequence ID" value="PPE04214.1"/>
    <property type="molecule type" value="Genomic_DNA"/>
</dbReference>
<dbReference type="Proteomes" id="UP000239425">
    <property type="component" value="Unassembled WGS sequence"/>
</dbReference>
<keyword evidence="2" id="KW-1185">Reference proteome</keyword>
<evidence type="ECO:0000313" key="2">
    <source>
        <dbReference type="Proteomes" id="UP000239425"/>
    </source>
</evidence>
<name>A0A2S5RA57_9PROT</name>
<sequence>MIPHYQDLEDSSSQNKSEILDKFSWVYSTKRKQFYDGFHILQNFCDDCASICKHNTKKAGPILQKIRKKIDSIPLKQKETYSEILVLVQQYQKNIEKIIKKKNTLNTR</sequence>
<evidence type="ECO:0000313" key="1">
    <source>
        <dbReference type="EMBL" id="PPE04214.1"/>
    </source>
</evidence>
<comment type="caution">
    <text evidence="1">The sequence shown here is derived from an EMBL/GenBank/DDBJ whole genome shotgun (WGS) entry which is preliminary data.</text>
</comment>
<organism evidence="1 2">
    <name type="scientific">Holospora curviuscula</name>
    <dbReference type="NCBI Taxonomy" id="1082868"/>
    <lineage>
        <taxon>Bacteria</taxon>
        <taxon>Pseudomonadati</taxon>
        <taxon>Pseudomonadota</taxon>
        <taxon>Alphaproteobacteria</taxon>
        <taxon>Holosporales</taxon>
        <taxon>Holosporaceae</taxon>
        <taxon>Holospora</taxon>
    </lineage>
</organism>